<comment type="caution">
    <text evidence="5">The sequence shown here is derived from an EMBL/GenBank/DDBJ whole genome shotgun (WGS) entry which is preliminary data.</text>
</comment>
<feature type="domain" description="FAD-binding PCMH-type" evidence="4">
    <location>
        <begin position="81"/>
        <end position="254"/>
    </location>
</feature>
<keyword evidence="6" id="KW-1185">Reference proteome</keyword>
<evidence type="ECO:0000259" key="4">
    <source>
        <dbReference type="PROSITE" id="PS51387"/>
    </source>
</evidence>
<dbReference type="GO" id="GO:0071949">
    <property type="term" value="F:FAD binding"/>
    <property type="evidence" value="ECO:0007669"/>
    <property type="project" value="InterPro"/>
</dbReference>
<dbReference type="InterPro" id="IPR036318">
    <property type="entry name" value="FAD-bd_PCMH-like_sf"/>
</dbReference>
<keyword evidence="3" id="KW-0274">FAD</keyword>
<proteinExistence type="inferred from homology"/>
<dbReference type="AlphaFoldDB" id="A0AA37F9W0"/>
<dbReference type="InterPro" id="IPR016166">
    <property type="entry name" value="FAD-bd_PCMH"/>
</dbReference>
<organism evidence="5 6">
    <name type="scientific">Thermogymnomonas acidicola</name>
    <dbReference type="NCBI Taxonomy" id="399579"/>
    <lineage>
        <taxon>Archaea</taxon>
        <taxon>Methanobacteriati</taxon>
        <taxon>Thermoplasmatota</taxon>
        <taxon>Thermoplasmata</taxon>
        <taxon>Thermoplasmatales</taxon>
        <taxon>Thermogymnomonas</taxon>
    </lineage>
</organism>
<evidence type="ECO:0000256" key="2">
    <source>
        <dbReference type="ARBA" id="ARBA00022630"/>
    </source>
</evidence>
<dbReference type="Gene3D" id="3.30.465.10">
    <property type="match status" value="1"/>
</dbReference>
<dbReference type="Pfam" id="PF02913">
    <property type="entry name" value="FAD-oxidase_C"/>
    <property type="match status" value="1"/>
</dbReference>
<dbReference type="PANTHER" id="PTHR46568">
    <property type="entry name" value="ALKYLDIHYDROXYACETONEPHOSPHATE SYNTHASE, PEROXISOMAL"/>
    <property type="match status" value="1"/>
</dbReference>
<evidence type="ECO:0000313" key="5">
    <source>
        <dbReference type="EMBL" id="GGM76200.1"/>
    </source>
</evidence>
<evidence type="ECO:0000256" key="3">
    <source>
        <dbReference type="ARBA" id="ARBA00022827"/>
    </source>
</evidence>
<dbReference type="SUPFAM" id="SSF55103">
    <property type="entry name" value="FAD-linked oxidases, C-terminal domain"/>
    <property type="match status" value="1"/>
</dbReference>
<dbReference type="GO" id="GO:0008610">
    <property type="term" value="P:lipid biosynthetic process"/>
    <property type="evidence" value="ECO:0007669"/>
    <property type="project" value="InterPro"/>
</dbReference>
<dbReference type="InterPro" id="IPR006094">
    <property type="entry name" value="Oxid_FAD_bind_N"/>
</dbReference>
<dbReference type="Proteomes" id="UP000632195">
    <property type="component" value="Unassembled WGS sequence"/>
</dbReference>
<evidence type="ECO:0000256" key="1">
    <source>
        <dbReference type="ARBA" id="ARBA00008000"/>
    </source>
</evidence>
<dbReference type="Gene3D" id="3.30.300.330">
    <property type="match status" value="1"/>
</dbReference>
<dbReference type="PROSITE" id="PS51387">
    <property type="entry name" value="FAD_PCMH"/>
    <property type="match status" value="1"/>
</dbReference>
<dbReference type="InterPro" id="IPR025650">
    <property type="entry name" value="Alkyl-DHAP_Synthase"/>
</dbReference>
<reference evidence="5" key="1">
    <citation type="journal article" date="2014" name="Int. J. Syst. Evol. Microbiol.">
        <title>Complete genome sequence of Corynebacterium casei LMG S-19264T (=DSM 44701T), isolated from a smear-ripened cheese.</title>
        <authorList>
            <consortium name="US DOE Joint Genome Institute (JGI-PGF)"/>
            <person name="Walter F."/>
            <person name="Albersmeier A."/>
            <person name="Kalinowski J."/>
            <person name="Ruckert C."/>
        </authorList>
    </citation>
    <scope>NUCLEOTIDE SEQUENCE</scope>
    <source>
        <strain evidence="5">JCM 13583</strain>
    </source>
</reference>
<dbReference type="InterPro" id="IPR016169">
    <property type="entry name" value="FAD-bd_PCMH_sub2"/>
</dbReference>
<sequence>MPFILYGSSGENFAAEADYIMSAFGLSGQPWDGTVRVPEHFRPAAPEETWPSDVSTDPVDRFMHSIGKSSVEILMARNGHRIGRVDAVFRPRYGDLPALLERLHASGSRATVFGGGTSVTGALIPGQRRFVIDTSNLRGISVSKGRCTVGAGMRGPEIEGALNRENWTLGHFPESFMHSTAGGWVSTKATGQESNQYGGIEDMVISATCVRSDGTVEGHEVPRESGPNGRWAQAIGSEGRFGVITTVTLRTHRLPRSRFYASRFFRSFEEGIGFLSSLDRFPTVARLSDTVETGISLAVAGDGALTSLARRYLRFRGLGDPSMLVVVNNEMPAKLPDGGVSLGALPARKWEEGRFQRPGLANRLWMSGVVPDTLETSADWDRLPGLYHGVREAFGNACSAEGIRGIIMAHVSHLYTSGACMYFTFLLQGPLGVGQLVGVRNSVVRAFLRHGGSLTHHHGIGRLLLPFAKHAFDHIERDGVVGW</sequence>
<evidence type="ECO:0000313" key="6">
    <source>
        <dbReference type="Proteomes" id="UP000632195"/>
    </source>
</evidence>
<dbReference type="Pfam" id="PF01565">
    <property type="entry name" value="FAD_binding_4"/>
    <property type="match status" value="1"/>
</dbReference>
<keyword evidence="2" id="KW-0285">Flavoprotein</keyword>
<protein>
    <submittedName>
        <fullName evidence="5">Alkyldihydroxyacetonephosphate synthase</fullName>
    </submittedName>
</protein>
<dbReference type="InterPro" id="IPR016164">
    <property type="entry name" value="FAD-linked_Oxase-like_C"/>
</dbReference>
<dbReference type="GO" id="GO:0008609">
    <property type="term" value="F:alkylglycerone-phosphate synthase activity"/>
    <property type="evidence" value="ECO:0007669"/>
    <property type="project" value="InterPro"/>
</dbReference>
<dbReference type="EMBL" id="BMNY01000002">
    <property type="protein sequence ID" value="GGM76200.1"/>
    <property type="molecule type" value="Genomic_DNA"/>
</dbReference>
<accession>A0AA37F9W0</accession>
<comment type="similarity">
    <text evidence="1">Belongs to the FAD-binding oxidoreductase/transferase type 4 family.</text>
</comment>
<reference evidence="5" key="2">
    <citation type="submission" date="2022-09" db="EMBL/GenBank/DDBJ databases">
        <authorList>
            <person name="Sun Q."/>
            <person name="Ohkuma M."/>
        </authorList>
    </citation>
    <scope>NUCLEOTIDE SEQUENCE</scope>
    <source>
        <strain evidence="5">JCM 13583</strain>
    </source>
</reference>
<gene>
    <name evidence="5" type="ORF">GCM10007108_12730</name>
</gene>
<name>A0AA37F9W0_9ARCH</name>
<dbReference type="PANTHER" id="PTHR46568:SF1">
    <property type="entry name" value="ALKYLDIHYDROXYACETONEPHOSPHATE SYNTHASE, PEROXISOMAL"/>
    <property type="match status" value="1"/>
</dbReference>
<dbReference type="InterPro" id="IPR004113">
    <property type="entry name" value="FAD-bd_oxidored_4_C"/>
</dbReference>
<dbReference type="SUPFAM" id="SSF56176">
    <property type="entry name" value="FAD-binding/transporter-associated domain-like"/>
    <property type="match status" value="1"/>
</dbReference>